<keyword evidence="1" id="KW-0812">Transmembrane</keyword>
<comment type="caution">
    <text evidence="2">The sequence shown here is derived from an EMBL/GenBank/DDBJ whole genome shotgun (WGS) entry which is preliminary data.</text>
</comment>
<feature type="transmembrane region" description="Helical" evidence="1">
    <location>
        <begin position="165"/>
        <end position="189"/>
    </location>
</feature>
<evidence type="ECO:0000313" key="2">
    <source>
        <dbReference type="EMBL" id="TVZ05443.1"/>
    </source>
</evidence>
<keyword evidence="3" id="KW-1185">Reference proteome</keyword>
<feature type="transmembrane region" description="Helical" evidence="1">
    <location>
        <begin position="83"/>
        <end position="110"/>
    </location>
</feature>
<feature type="transmembrane region" description="Helical" evidence="1">
    <location>
        <begin position="255"/>
        <end position="275"/>
    </location>
</feature>
<proteinExistence type="predicted"/>
<dbReference type="AlphaFoldDB" id="A0A6P2C7D7"/>
<keyword evidence="1" id="KW-0472">Membrane</keyword>
<protein>
    <submittedName>
        <fullName evidence="2">ABC transporter</fullName>
    </submittedName>
</protein>
<feature type="transmembrane region" description="Helical" evidence="1">
    <location>
        <begin position="130"/>
        <end position="153"/>
    </location>
</feature>
<dbReference type="PANTHER" id="PTHR36833">
    <property type="entry name" value="SLR0610 PROTEIN-RELATED"/>
    <property type="match status" value="1"/>
</dbReference>
<dbReference type="PANTHER" id="PTHR36833:SF1">
    <property type="entry name" value="INTEGRAL MEMBRANE TRANSPORT PROTEIN"/>
    <property type="match status" value="1"/>
</dbReference>
<keyword evidence="1" id="KW-1133">Transmembrane helix</keyword>
<feature type="transmembrane region" description="Helical" evidence="1">
    <location>
        <begin position="50"/>
        <end position="71"/>
    </location>
</feature>
<evidence type="ECO:0000313" key="3">
    <source>
        <dbReference type="Proteomes" id="UP000460272"/>
    </source>
</evidence>
<name>A0A6P2C7D7_9ACTN</name>
<dbReference type="EMBL" id="RPFW01000002">
    <property type="protein sequence ID" value="TVZ05443.1"/>
    <property type="molecule type" value="Genomic_DNA"/>
</dbReference>
<evidence type="ECO:0000256" key="1">
    <source>
        <dbReference type="SAM" id="Phobius"/>
    </source>
</evidence>
<dbReference type="Pfam" id="PF06182">
    <property type="entry name" value="ABC2_membrane_6"/>
    <property type="match status" value="1"/>
</dbReference>
<dbReference type="OrthoDB" id="9788195at2"/>
<reference evidence="2 3" key="1">
    <citation type="submission" date="2018-11" db="EMBL/GenBank/DDBJ databases">
        <title>Trebonia kvetii gen.nov., sp.nov., a novel acidophilic actinobacterium, and proposal of the new actinobacterial family Treboniaceae fam. nov.</title>
        <authorList>
            <person name="Rapoport D."/>
            <person name="Sagova-Mareckova M."/>
            <person name="Sedlacek I."/>
            <person name="Provaznik J."/>
            <person name="Kralova S."/>
            <person name="Pavlinic D."/>
            <person name="Benes V."/>
            <person name="Kopecky J."/>
        </authorList>
    </citation>
    <scope>NUCLEOTIDE SEQUENCE [LARGE SCALE GENOMIC DNA]</scope>
    <source>
        <strain evidence="2 3">15Tr583</strain>
    </source>
</reference>
<gene>
    <name evidence="2" type="ORF">EAS64_12910</name>
</gene>
<organism evidence="2 3">
    <name type="scientific">Trebonia kvetii</name>
    <dbReference type="NCBI Taxonomy" id="2480626"/>
    <lineage>
        <taxon>Bacteria</taxon>
        <taxon>Bacillati</taxon>
        <taxon>Actinomycetota</taxon>
        <taxon>Actinomycetes</taxon>
        <taxon>Streptosporangiales</taxon>
        <taxon>Treboniaceae</taxon>
        <taxon>Trebonia</taxon>
    </lineage>
</organism>
<accession>A0A6P2C7D7</accession>
<sequence length="287" mass="31121">MSATTMAAGTGRLVGRRVRGFFAAWRLVLRISAANLGGRLQYRGDFLTTLAMGLAWQTSVFVFVSVILTRFPTLGGWSASDVLLILAIRMLAHGVVVTVFNSLLLTPYIAQQGLVDFYLVRPMPVYRQVLLYQFPLNAMADSLAAIALFAVAVSRLHLHWTPATIAYLVAAVIGGALLEGAVLTVVSILTFRHTVGVNVFMWFDRMIATFGNYPFTILPLAARAVLTYLLPVAFVAYLPAAVLTGRISATGVPAWLAYASPAAGPLIYIAARYAWQRALRSYESSSG</sequence>
<dbReference type="Proteomes" id="UP000460272">
    <property type="component" value="Unassembled WGS sequence"/>
</dbReference>
<dbReference type="RefSeq" id="WP_145853145.1">
    <property type="nucleotide sequence ID" value="NZ_RPFW01000002.1"/>
</dbReference>
<dbReference type="InterPro" id="IPR010390">
    <property type="entry name" value="ABC-2_transporter-like"/>
</dbReference>